<evidence type="ECO:0000256" key="2">
    <source>
        <dbReference type="SAM" id="Phobius"/>
    </source>
</evidence>
<evidence type="ECO:0000313" key="3">
    <source>
        <dbReference type="EMBL" id="CAB4739829.1"/>
    </source>
</evidence>
<accession>A0A6J6T053</accession>
<sequence length="100" mass="10903">MQNINVAAASAAASGSPAFAALIWWLVPFFAVLGAIIYVTWVAKFQDKYANETNRSVNKFQSFQDSFREENSNITLITDQPSVDPDSTSPAKNDDTAPNS</sequence>
<organism evidence="3">
    <name type="scientific">freshwater metagenome</name>
    <dbReference type="NCBI Taxonomy" id="449393"/>
    <lineage>
        <taxon>unclassified sequences</taxon>
        <taxon>metagenomes</taxon>
        <taxon>ecological metagenomes</taxon>
    </lineage>
</organism>
<dbReference type="EMBL" id="CAEZYV010000102">
    <property type="protein sequence ID" value="CAB4739829.1"/>
    <property type="molecule type" value="Genomic_DNA"/>
</dbReference>
<name>A0A6J6T053_9ZZZZ</name>
<gene>
    <name evidence="3" type="ORF">UFOPK2788_00714</name>
</gene>
<keyword evidence="2" id="KW-1133">Transmembrane helix</keyword>
<proteinExistence type="predicted"/>
<feature type="transmembrane region" description="Helical" evidence="2">
    <location>
        <begin position="22"/>
        <end position="43"/>
    </location>
</feature>
<keyword evidence="2" id="KW-0812">Transmembrane</keyword>
<dbReference type="AlphaFoldDB" id="A0A6J6T053"/>
<protein>
    <submittedName>
        <fullName evidence="3">Unannotated protein</fullName>
    </submittedName>
</protein>
<keyword evidence="2" id="KW-0472">Membrane</keyword>
<feature type="region of interest" description="Disordered" evidence="1">
    <location>
        <begin position="74"/>
        <end position="100"/>
    </location>
</feature>
<reference evidence="3" key="1">
    <citation type="submission" date="2020-05" db="EMBL/GenBank/DDBJ databases">
        <authorList>
            <person name="Chiriac C."/>
            <person name="Salcher M."/>
            <person name="Ghai R."/>
            <person name="Kavagutti S V."/>
        </authorList>
    </citation>
    <scope>NUCLEOTIDE SEQUENCE</scope>
</reference>
<evidence type="ECO:0000256" key="1">
    <source>
        <dbReference type="SAM" id="MobiDB-lite"/>
    </source>
</evidence>